<keyword evidence="8" id="KW-0949">S-adenosyl-L-methionine</keyword>
<comment type="subcellular location">
    <subcellularLocation>
        <location evidence="1">Cytoplasm</location>
    </subcellularLocation>
</comment>
<evidence type="ECO:0000256" key="1">
    <source>
        <dbReference type="ARBA" id="ARBA00004496"/>
    </source>
</evidence>
<proteinExistence type="inferred from homology"/>
<evidence type="ECO:0000256" key="4">
    <source>
        <dbReference type="ARBA" id="ARBA00013346"/>
    </source>
</evidence>
<keyword evidence="7" id="KW-0808">Transferase</keyword>
<dbReference type="Pfam" id="PF01135">
    <property type="entry name" value="PCMT"/>
    <property type="match status" value="1"/>
</dbReference>
<reference evidence="13" key="1">
    <citation type="journal article" date="2019" name="Int. J. Syst. Evol. Microbiol.">
        <title>The Global Catalogue of Microorganisms (GCM) 10K type strain sequencing project: providing services to taxonomists for standard genome sequencing and annotation.</title>
        <authorList>
            <consortium name="The Broad Institute Genomics Platform"/>
            <consortium name="The Broad Institute Genome Sequencing Center for Infectious Disease"/>
            <person name="Wu L."/>
            <person name="Ma J."/>
        </authorList>
    </citation>
    <scope>NUCLEOTIDE SEQUENCE [LARGE SCALE GENOMIC DNA]</scope>
    <source>
        <strain evidence="13">JCM 18063</strain>
    </source>
</reference>
<comment type="similarity">
    <text evidence="2">Belongs to the methyltransferase superfamily. L-isoaspartyl/D-aspartyl protein methyltransferase family.</text>
</comment>
<protein>
    <recommendedName>
        <fullName evidence="4">Protein-L-isoaspartate O-methyltransferase</fullName>
        <ecNumber evidence="3">2.1.1.77</ecNumber>
    </recommendedName>
    <alternativeName>
        <fullName evidence="11">L-isoaspartyl protein carboxyl methyltransferase</fullName>
    </alternativeName>
    <alternativeName>
        <fullName evidence="9">Protein L-isoaspartyl methyltransferase</fullName>
    </alternativeName>
    <alternativeName>
        <fullName evidence="10">Protein-beta-aspartate methyltransferase</fullName>
    </alternativeName>
</protein>
<evidence type="ECO:0000256" key="9">
    <source>
        <dbReference type="ARBA" id="ARBA00030757"/>
    </source>
</evidence>
<dbReference type="EC" id="2.1.1.77" evidence="3"/>
<dbReference type="InterPro" id="IPR000682">
    <property type="entry name" value="PCMT"/>
</dbReference>
<comment type="caution">
    <text evidence="12">The sequence shown here is derived from an EMBL/GenBank/DDBJ whole genome shotgun (WGS) entry which is preliminary data.</text>
</comment>
<dbReference type="PANTHER" id="PTHR11579">
    <property type="entry name" value="PROTEIN-L-ISOASPARTATE O-METHYLTRANSFERASE"/>
    <property type="match status" value="1"/>
</dbReference>
<evidence type="ECO:0000313" key="12">
    <source>
        <dbReference type="EMBL" id="GAA4734771.1"/>
    </source>
</evidence>
<dbReference type="InterPro" id="IPR029063">
    <property type="entry name" value="SAM-dependent_MTases_sf"/>
</dbReference>
<dbReference type="Gene3D" id="3.40.50.150">
    <property type="entry name" value="Vaccinia Virus protein VP39"/>
    <property type="match status" value="1"/>
</dbReference>
<dbReference type="Proteomes" id="UP001500956">
    <property type="component" value="Unassembled WGS sequence"/>
</dbReference>
<dbReference type="CDD" id="cd02440">
    <property type="entry name" value="AdoMet_MTases"/>
    <property type="match status" value="1"/>
</dbReference>
<gene>
    <name evidence="12" type="ORF">GCM10023216_29320</name>
</gene>
<sequence length="204" mass="21207">MTPAQPPAGAGSADGTPDAVTAAMRAVDRRGFLPRAQHRWAADDRPLPIGYDQTCSQPSTVAAMLRLLGVGPGMHVLDVGAGSGWTTALLGRLVGPTGSVLGVERIAEIAAWGAANVARAGLPWARVRTARRGELGAPRPDGWDRVLVSAAAARMPAALVDQVAPGGRMVVPVVHVMTVVDRDPDGTVRTTEHGTYSFVPLVED</sequence>
<keyword evidence="13" id="KW-1185">Reference proteome</keyword>
<evidence type="ECO:0000313" key="13">
    <source>
        <dbReference type="Proteomes" id="UP001500956"/>
    </source>
</evidence>
<dbReference type="EMBL" id="BAABID010000017">
    <property type="protein sequence ID" value="GAA4734771.1"/>
    <property type="molecule type" value="Genomic_DNA"/>
</dbReference>
<evidence type="ECO:0000256" key="7">
    <source>
        <dbReference type="ARBA" id="ARBA00022679"/>
    </source>
</evidence>
<evidence type="ECO:0000256" key="10">
    <source>
        <dbReference type="ARBA" id="ARBA00031323"/>
    </source>
</evidence>
<accession>A0ABP8YQ50</accession>
<evidence type="ECO:0000256" key="11">
    <source>
        <dbReference type="ARBA" id="ARBA00031350"/>
    </source>
</evidence>
<dbReference type="SUPFAM" id="SSF53335">
    <property type="entry name" value="S-adenosyl-L-methionine-dependent methyltransferases"/>
    <property type="match status" value="1"/>
</dbReference>
<keyword evidence="6" id="KW-0489">Methyltransferase</keyword>
<evidence type="ECO:0000256" key="2">
    <source>
        <dbReference type="ARBA" id="ARBA00005369"/>
    </source>
</evidence>
<name>A0ABP8YQ50_9MICO</name>
<dbReference type="PANTHER" id="PTHR11579:SF0">
    <property type="entry name" value="PROTEIN-L-ISOASPARTATE(D-ASPARTATE) O-METHYLTRANSFERASE"/>
    <property type="match status" value="1"/>
</dbReference>
<organism evidence="12 13">
    <name type="scientific">Isoptericola chiayiensis</name>
    <dbReference type="NCBI Taxonomy" id="579446"/>
    <lineage>
        <taxon>Bacteria</taxon>
        <taxon>Bacillati</taxon>
        <taxon>Actinomycetota</taxon>
        <taxon>Actinomycetes</taxon>
        <taxon>Micrococcales</taxon>
        <taxon>Promicromonosporaceae</taxon>
        <taxon>Isoptericola</taxon>
    </lineage>
</organism>
<dbReference type="RefSeq" id="WP_172153140.1">
    <property type="nucleotide sequence ID" value="NZ_BAABID010000017.1"/>
</dbReference>
<evidence type="ECO:0000256" key="5">
    <source>
        <dbReference type="ARBA" id="ARBA00022490"/>
    </source>
</evidence>
<keyword evidence="5" id="KW-0963">Cytoplasm</keyword>
<evidence type="ECO:0000256" key="8">
    <source>
        <dbReference type="ARBA" id="ARBA00022691"/>
    </source>
</evidence>
<evidence type="ECO:0000256" key="3">
    <source>
        <dbReference type="ARBA" id="ARBA00011890"/>
    </source>
</evidence>
<evidence type="ECO:0000256" key="6">
    <source>
        <dbReference type="ARBA" id="ARBA00022603"/>
    </source>
</evidence>